<gene>
    <name evidence="3" type="ORF">ENM11_05775</name>
</gene>
<dbReference type="SUPFAM" id="SSF50249">
    <property type="entry name" value="Nucleic acid-binding proteins"/>
    <property type="match status" value="1"/>
</dbReference>
<organism evidence="3">
    <name type="scientific">Caldiarchaeum subterraneum</name>
    <dbReference type="NCBI Taxonomy" id="311458"/>
    <lineage>
        <taxon>Archaea</taxon>
        <taxon>Nitrososphaerota</taxon>
        <taxon>Candidatus Caldarchaeales</taxon>
        <taxon>Candidatus Caldarchaeaceae</taxon>
        <taxon>Candidatus Caldarchaeum</taxon>
    </lineage>
</organism>
<dbReference type="Pfam" id="PF12172">
    <property type="entry name" value="zf-ChsH2"/>
    <property type="match status" value="1"/>
</dbReference>
<dbReference type="InterPro" id="IPR002878">
    <property type="entry name" value="ChsH2_C"/>
</dbReference>
<dbReference type="InterPro" id="IPR052513">
    <property type="entry name" value="Thioester_dehydratase-like"/>
</dbReference>
<feature type="domain" description="ChsH2 rubredoxin-like zinc ribbon" evidence="2">
    <location>
        <begin position="83"/>
        <end position="114"/>
    </location>
</feature>
<dbReference type="InterPro" id="IPR022002">
    <property type="entry name" value="ChsH2_Znr"/>
</dbReference>
<dbReference type="InterPro" id="IPR012340">
    <property type="entry name" value="NA-bd_OB-fold"/>
</dbReference>
<dbReference type="AlphaFoldDB" id="A0A7C5LAY1"/>
<name>A0A7C5LAY1_CALS0</name>
<feature type="domain" description="ChsH2 C-terminal OB-fold" evidence="1">
    <location>
        <begin position="119"/>
        <end position="197"/>
    </location>
</feature>
<proteinExistence type="predicted"/>
<dbReference type="PANTHER" id="PTHR34075">
    <property type="entry name" value="BLR3430 PROTEIN"/>
    <property type="match status" value="1"/>
</dbReference>
<evidence type="ECO:0000259" key="1">
    <source>
        <dbReference type="Pfam" id="PF01796"/>
    </source>
</evidence>
<protein>
    <submittedName>
        <fullName evidence="3">Zn-ribbon domain-containing OB-fold protein</fullName>
    </submittedName>
</protein>
<comment type="caution">
    <text evidence="3">The sequence shown here is derived from an EMBL/GenBank/DDBJ whole genome shotgun (WGS) entry which is preliminary data.</text>
</comment>
<dbReference type="EMBL" id="DRWN01000047">
    <property type="protein sequence ID" value="HHK68644.1"/>
    <property type="molecule type" value="Genomic_DNA"/>
</dbReference>
<dbReference type="PANTHER" id="PTHR34075:SF4">
    <property type="entry name" value="DUF35 DOMAIN-CONTAINING PROTEIN"/>
    <property type="match status" value="1"/>
</dbReference>
<accession>A0A7C5LAY1</accession>
<sequence length="220" mass="24817">MSKATPAKYTQDYLEQLPQDIKRHLTSYELAGDFGKVEEWRSSLAKKYTDIDVWAVEDLILTRWRIICRYEHAAGAAFSRFLNGLKQGKILGTKCNNCGRVMIPPRVFCEWCFTDVSDWVEHSGTGIVSTYSLSHIGTDPGVRLDKPVIVAVIWFENTFRTLASSKTVLHAGGILHRLDGVEPDKVNVGLRVKPVWKPFEERVGSILDIDYFTPLEAAGK</sequence>
<reference evidence="3" key="1">
    <citation type="journal article" date="2020" name="mSystems">
        <title>Genome- and Community-Level Interaction Insights into Carbon Utilization and Element Cycling Functions of Hydrothermarchaeota in Hydrothermal Sediment.</title>
        <authorList>
            <person name="Zhou Z."/>
            <person name="Liu Y."/>
            <person name="Xu W."/>
            <person name="Pan J."/>
            <person name="Luo Z.H."/>
            <person name="Li M."/>
        </authorList>
    </citation>
    <scope>NUCLEOTIDE SEQUENCE [LARGE SCALE GENOMIC DNA]</scope>
    <source>
        <strain evidence="3">SpSt-1056</strain>
    </source>
</reference>
<dbReference type="Gene3D" id="6.10.30.10">
    <property type="match status" value="1"/>
</dbReference>
<evidence type="ECO:0000313" key="3">
    <source>
        <dbReference type="EMBL" id="HHK68644.1"/>
    </source>
</evidence>
<dbReference type="Pfam" id="PF01796">
    <property type="entry name" value="OB_ChsH2_C"/>
    <property type="match status" value="1"/>
</dbReference>
<evidence type="ECO:0000259" key="2">
    <source>
        <dbReference type="Pfam" id="PF12172"/>
    </source>
</evidence>